<organism evidence="1 2">
    <name type="scientific">Chelatococcus composti</name>
    <dbReference type="NCBI Taxonomy" id="1743235"/>
    <lineage>
        <taxon>Bacteria</taxon>
        <taxon>Pseudomonadati</taxon>
        <taxon>Pseudomonadota</taxon>
        <taxon>Alphaproteobacteria</taxon>
        <taxon>Hyphomicrobiales</taxon>
        <taxon>Chelatococcaceae</taxon>
        <taxon>Chelatococcus</taxon>
    </lineage>
</organism>
<evidence type="ECO:0000313" key="1">
    <source>
        <dbReference type="EMBL" id="MBB6169482.1"/>
    </source>
</evidence>
<dbReference type="Proteomes" id="UP000588017">
    <property type="component" value="Unassembled WGS sequence"/>
</dbReference>
<protein>
    <submittedName>
        <fullName evidence="1">Uncharacterized protein</fullName>
    </submittedName>
</protein>
<dbReference type="RefSeq" id="WP_183335864.1">
    <property type="nucleotide sequence ID" value="NZ_BMHX01000007.1"/>
</dbReference>
<proteinExistence type="predicted"/>
<gene>
    <name evidence="1" type="ORF">HNQ73_003124</name>
</gene>
<keyword evidence="2" id="KW-1185">Reference proteome</keyword>
<dbReference type="EMBL" id="JACHEH010000007">
    <property type="protein sequence ID" value="MBB6169482.1"/>
    <property type="molecule type" value="Genomic_DNA"/>
</dbReference>
<comment type="caution">
    <text evidence="1">The sequence shown here is derived from an EMBL/GenBank/DDBJ whole genome shotgun (WGS) entry which is preliminary data.</text>
</comment>
<sequence length="258" mass="27744">MSLHRLALRLAAVEALCPAAYEATGPYPTLAGSLVYDSRQVPIDQLVPDKPRPVLLVYTEEDKGTPWGSGRHRPDEVLVTLVVEALIAARGTVLIDLPDGSTDTVGVADVGPTDPEHEALLDVLEAQVRYILDARQPAPSAALYRRIAMEVRSVESVPLRDAEKTTRLAFRTISFSVQVKTTEWPAPGQSAGLPEPLRTVAEALPEGSYGRRICDRVAGLVPTPPGLVPLEAVDIFAGIGRMPTAEDYDLRARVPGAT</sequence>
<reference evidence="1 2" key="1">
    <citation type="submission" date="2020-08" db="EMBL/GenBank/DDBJ databases">
        <title>Genomic Encyclopedia of Type Strains, Phase IV (KMG-IV): sequencing the most valuable type-strain genomes for metagenomic binning, comparative biology and taxonomic classification.</title>
        <authorList>
            <person name="Goeker M."/>
        </authorList>
    </citation>
    <scope>NUCLEOTIDE SEQUENCE [LARGE SCALE GENOMIC DNA]</scope>
    <source>
        <strain evidence="1 2">DSM 101465</strain>
    </source>
</reference>
<dbReference type="AlphaFoldDB" id="A0A841KDP5"/>
<name>A0A841KDP5_9HYPH</name>
<accession>A0A841KDP5</accession>
<evidence type="ECO:0000313" key="2">
    <source>
        <dbReference type="Proteomes" id="UP000588017"/>
    </source>
</evidence>